<gene>
    <name evidence="2" type="ORF">BJ684DRAFT_22183</name>
</gene>
<keyword evidence="3" id="KW-1185">Reference proteome</keyword>
<feature type="signal peptide" evidence="1">
    <location>
        <begin position="1"/>
        <end position="22"/>
    </location>
</feature>
<dbReference type="EMBL" id="KZ989057">
    <property type="protein sequence ID" value="RKP11267.1"/>
    <property type="molecule type" value="Genomic_DNA"/>
</dbReference>
<keyword evidence="1" id="KW-0732">Signal</keyword>
<organism evidence="2 3">
    <name type="scientific">Piptocephalis cylindrospora</name>
    <dbReference type="NCBI Taxonomy" id="1907219"/>
    <lineage>
        <taxon>Eukaryota</taxon>
        <taxon>Fungi</taxon>
        <taxon>Fungi incertae sedis</taxon>
        <taxon>Zoopagomycota</taxon>
        <taxon>Zoopagomycotina</taxon>
        <taxon>Zoopagomycetes</taxon>
        <taxon>Zoopagales</taxon>
        <taxon>Piptocephalidaceae</taxon>
        <taxon>Piptocephalis</taxon>
    </lineage>
</organism>
<evidence type="ECO:0008006" key="4">
    <source>
        <dbReference type="Google" id="ProtNLM"/>
    </source>
</evidence>
<sequence>MQLTLFTVLASTLLTQLPSAQAWGSGGYGWGGSGGWVSGESPPCTAGNVISFNTYQSKYVDTCAGCASSSLAEVKTLGSFKSTSDSDLAAQWEVVSGGSSFLGKVAFKNKKTGKFLGRCTSAACRNLAIDPKILPIIATEGSVSANNVWQCGIIFVDPSIDSSGTSWGFLGGDGQYLAHPATNVLPVKSGSDLQLGLKNVTGSGSFTAHSSVAFAPRVIFDANVEG</sequence>
<dbReference type="AlphaFoldDB" id="A0A4P9XY25"/>
<proteinExistence type="predicted"/>
<evidence type="ECO:0000313" key="3">
    <source>
        <dbReference type="Proteomes" id="UP000267251"/>
    </source>
</evidence>
<feature type="chain" id="PRO_5020605746" description="Secreted protein" evidence="1">
    <location>
        <begin position="23"/>
        <end position="226"/>
    </location>
</feature>
<dbReference type="Proteomes" id="UP000267251">
    <property type="component" value="Unassembled WGS sequence"/>
</dbReference>
<name>A0A4P9XY25_9FUNG</name>
<evidence type="ECO:0000313" key="2">
    <source>
        <dbReference type="EMBL" id="RKP11267.1"/>
    </source>
</evidence>
<protein>
    <recommendedName>
        <fullName evidence="4">Secreted protein</fullName>
    </recommendedName>
</protein>
<evidence type="ECO:0000256" key="1">
    <source>
        <dbReference type="SAM" id="SignalP"/>
    </source>
</evidence>
<dbReference type="OrthoDB" id="10356747at2759"/>
<accession>A0A4P9XY25</accession>
<reference evidence="3" key="1">
    <citation type="journal article" date="2018" name="Nat. Microbiol.">
        <title>Leveraging single-cell genomics to expand the fungal tree of life.</title>
        <authorList>
            <person name="Ahrendt S.R."/>
            <person name="Quandt C.A."/>
            <person name="Ciobanu D."/>
            <person name="Clum A."/>
            <person name="Salamov A."/>
            <person name="Andreopoulos B."/>
            <person name="Cheng J.F."/>
            <person name="Woyke T."/>
            <person name="Pelin A."/>
            <person name="Henrissat B."/>
            <person name="Reynolds N.K."/>
            <person name="Benny G.L."/>
            <person name="Smith M.E."/>
            <person name="James T.Y."/>
            <person name="Grigoriev I.V."/>
        </authorList>
    </citation>
    <scope>NUCLEOTIDE SEQUENCE [LARGE SCALE GENOMIC DNA]</scope>
</reference>